<dbReference type="AlphaFoldDB" id="A0A3S5AWH4"/>
<organism evidence="1 2">
    <name type="scientific">Protopolystoma xenopodis</name>
    <dbReference type="NCBI Taxonomy" id="117903"/>
    <lineage>
        <taxon>Eukaryota</taxon>
        <taxon>Metazoa</taxon>
        <taxon>Spiralia</taxon>
        <taxon>Lophotrochozoa</taxon>
        <taxon>Platyhelminthes</taxon>
        <taxon>Monogenea</taxon>
        <taxon>Polyopisthocotylea</taxon>
        <taxon>Polystomatidea</taxon>
        <taxon>Polystomatidae</taxon>
        <taxon>Protopolystoma</taxon>
    </lineage>
</organism>
<proteinExistence type="predicted"/>
<evidence type="ECO:0000313" key="1">
    <source>
        <dbReference type="EMBL" id="VEL27070.1"/>
    </source>
</evidence>
<protein>
    <submittedName>
        <fullName evidence="1">Uncharacterized protein</fullName>
    </submittedName>
</protein>
<sequence length="79" mass="9218">MRHCRDRSRSACTAPQRPCWSSISRCPTYWHGNALPLESWLHIPLSERCSPTSYEEFCCTSWIDMISVQHSFGSNRTRL</sequence>
<reference evidence="1" key="1">
    <citation type="submission" date="2018-11" db="EMBL/GenBank/DDBJ databases">
        <authorList>
            <consortium name="Pathogen Informatics"/>
        </authorList>
    </citation>
    <scope>NUCLEOTIDE SEQUENCE</scope>
</reference>
<gene>
    <name evidence="1" type="ORF">PXEA_LOCUS20510</name>
</gene>
<keyword evidence="2" id="KW-1185">Reference proteome</keyword>
<name>A0A3S5AWH4_9PLAT</name>
<comment type="caution">
    <text evidence="1">The sequence shown here is derived from an EMBL/GenBank/DDBJ whole genome shotgun (WGS) entry which is preliminary data.</text>
</comment>
<dbReference type="Proteomes" id="UP000784294">
    <property type="component" value="Unassembled WGS sequence"/>
</dbReference>
<evidence type="ECO:0000313" key="2">
    <source>
        <dbReference type="Proteomes" id="UP000784294"/>
    </source>
</evidence>
<dbReference type="EMBL" id="CAAALY010084656">
    <property type="protein sequence ID" value="VEL27070.1"/>
    <property type="molecule type" value="Genomic_DNA"/>
</dbReference>
<accession>A0A3S5AWH4</accession>